<proteinExistence type="predicted"/>
<dbReference type="EMBL" id="VDMD01000001">
    <property type="protein sequence ID" value="TRM69948.1"/>
    <property type="molecule type" value="Genomic_DNA"/>
</dbReference>
<feature type="region of interest" description="Disordered" evidence="1">
    <location>
        <begin position="313"/>
        <end position="338"/>
    </location>
</feature>
<dbReference type="Proteomes" id="UP000320762">
    <property type="component" value="Unassembled WGS sequence"/>
</dbReference>
<sequence>PSIRIKEEEPVTLFSQRMPAVDWVQQNEAYARALGLDIDEDATLHPPPATGLSDESQATFATHERPLTPPGHSSGDMPVASSSRRFQKDADSPPASPRFRTAMGGRPVYHLTTDAREESVPLDWEMGTSARKRKRPWSTTMSIEDNDEGYGSGASESDSDFETGKGKASRAKPKRAKGRAASKPNRKRKMDKHTTPAGTYRRGRPPKNEQPQTSAPAPGIPDTEADDAKLQTGDWAGRIYDTRCPHCKAKFGRPADVRRHVAYICPALQGKRSLTDCTCVRCGAVMARPDALERHHRSAFDCVDGTVRKVWPMGKPDVKSTPKATSRRRRKVKAKKDD</sequence>
<evidence type="ECO:0000256" key="1">
    <source>
        <dbReference type="SAM" id="MobiDB-lite"/>
    </source>
</evidence>
<feature type="region of interest" description="Disordered" evidence="1">
    <location>
        <begin position="129"/>
        <end position="227"/>
    </location>
</feature>
<feature type="compositionally biased region" description="Basic residues" evidence="1">
    <location>
        <begin position="325"/>
        <end position="338"/>
    </location>
</feature>
<reference evidence="2 3" key="1">
    <citation type="journal article" date="2019" name="New Phytol.">
        <title>Comparative genomics reveals unique wood-decay strategies and fruiting body development in the Schizophyllaceae.</title>
        <authorList>
            <person name="Almasi E."/>
            <person name="Sahu N."/>
            <person name="Krizsan K."/>
            <person name="Balint B."/>
            <person name="Kovacs G.M."/>
            <person name="Kiss B."/>
            <person name="Cseklye J."/>
            <person name="Drula E."/>
            <person name="Henrissat B."/>
            <person name="Nagy I."/>
            <person name="Chovatia M."/>
            <person name="Adam C."/>
            <person name="LaButti K."/>
            <person name="Lipzen A."/>
            <person name="Riley R."/>
            <person name="Grigoriev I.V."/>
            <person name="Nagy L.G."/>
        </authorList>
    </citation>
    <scope>NUCLEOTIDE SEQUENCE [LARGE SCALE GENOMIC DNA]</scope>
    <source>
        <strain evidence="2 3">NL-1724</strain>
    </source>
</reference>
<name>A0A550CYV3_9AGAR</name>
<feature type="region of interest" description="Disordered" evidence="1">
    <location>
        <begin position="40"/>
        <end position="114"/>
    </location>
</feature>
<organism evidence="2 3">
    <name type="scientific">Schizophyllum amplum</name>
    <dbReference type="NCBI Taxonomy" id="97359"/>
    <lineage>
        <taxon>Eukaryota</taxon>
        <taxon>Fungi</taxon>
        <taxon>Dikarya</taxon>
        <taxon>Basidiomycota</taxon>
        <taxon>Agaricomycotina</taxon>
        <taxon>Agaricomycetes</taxon>
        <taxon>Agaricomycetidae</taxon>
        <taxon>Agaricales</taxon>
        <taxon>Schizophyllaceae</taxon>
        <taxon>Schizophyllum</taxon>
    </lineage>
</organism>
<dbReference type="OrthoDB" id="3038431at2759"/>
<feature type="compositionally biased region" description="Basic residues" evidence="1">
    <location>
        <begin position="167"/>
        <end position="191"/>
    </location>
</feature>
<evidence type="ECO:0000313" key="3">
    <source>
        <dbReference type="Proteomes" id="UP000320762"/>
    </source>
</evidence>
<evidence type="ECO:0000313" key="2">
    <source>
        <dbReference type="EMBL" id="TRM69948.1"/>
    </source>
</evidence>
<feature type="non-terminal residue" evidence="2">
    <location>
        <position position="1"/>
    </location>
</feature>
<comment type="caution">
    <text evidence="2">The sequence shown here is derived from an EMBL/GenBank/DDBJ whole genome shotgun (WGS) entry which is preliminary data.</text>
</comment>
<accession>A0A550CYV3</accession>
<protein>
    <submittedName>
        <fullName evidence="2">Uncharacterized protein</fullName>
    </submittedName>
</protein>
<gene>
    <name evidence="2" type="ORF">BD626DRAFT_391671</name>
</gene>
<keyword evidence="3" id="KW-1185">Reference proteome</keyword>
<dbReference type="AlphaFoldDB" id="A0A550CYV3"/>